<name>A0A1B0DHK3_PHLPP</name>
<organism evidence="1 2">
    <name type="scientific">Phlebotomus papatasi</name>
    <name type="common">Sandfly</name>
    <dbReference type="NCBI Taxonomy" id="29031"/>
    <lineage>
        <taxon>Eukaryota</taxon>
        <taxon>Metazoa</taxon>
        <taxon>Ecdysozoa</taxon>
        <taxon>Arthropoda</taxon>
        <taxon>Hexapoda</taxon>
        <taxon>Insecta</taxon>
        <taxon>Pterygota</taxon>
        <taxon>Neoptera</taxon>
        <taxon>Endopterygota</taxon>
        <taxon>Diptera</taxon>
        <taxon>Nematocera</taxon>
        <taxon>Psychodoidea</taxon>
        <taxon>Psychodidae</taxon>
        <taxon>Phlebotomus</taxon>
        <taxon>Phlebotomus</taxon>
    </lineage>
</organism>
<dbReference type="Proteomes" id="UP000092462">
    <property type="component" value="Unassembled WGS sequence"/>
</dbReference>
<dbReference type="GO" id="GO:0042302">
    <property type="term" value="F:structural constituent of cuticle"/>
    <property type="evidence" value="ECO:0007669"/>
    <property type="project" value="UniProtKB-UniRule"/>
</dbReference>
<proteinExistence type="predicted"/>
<evidence type="ECO:0000313" key="1">
    <source>
        <dbReference type="EnsemblMetazoa" id="PPAI007637-PA"/>
    </source>
</evidence>
<dbReference type="VEuPathDB" id="VectorBase:PPAI007637"/>
<protein>
    <submittedName>
        <fullName evidence="1">Uncharacterized protein</fullName>
    </submittedName>
</protein>
<dbReference type="AlphaFoldDB" id="A0A1B0DHK3"/>
<dbReference type="Pfam" id="PF00379">
    <property type="entry name" value="Chitin_bind_4"/>
    <property type="match status" value="1"/>
</dbReference>
<evidence type="ECO:0000313" key="2">
    <source>
        <dbReference type="Proteomes" id="UP000092462"/>
    </source>
</evidence>
<dbReference type="VEuPathDB" id="VectorBase:PPAPM1_008919"/>
<dbReference type="EnsemblMetazoa" id="PPAI007637-RA">
    <property type="protein sequence ID" value="PPAI007637-PA"/>
    <property type="gene ID" value="PPAI007637"/>
</dbReference>
<keyword evidence="2" id="KW-1185">Reference proteome</keyword>
<dbReference type="PROSITE" id="PS51155">
    <property type="entry name" value="CHIT_BIND_RR_2"/>
    <property type="match status" value="1"/>
</dbReference>
<sequence length="153" mass="17168">YSTDEQSRDEHAVIVLQKDGDKEVEVLEIVWIVLLLVTSAVLLMGLPLNENPELLSYSSSRSDNGYDFSYSIDGQSRDEHAVIILQKDGDKEVEFLEIRGSYSFVGDDNHYYTVNYVSGIDGYRANFTISTLPEEETPKVPYIAPLVLKSLVG</sequence>
<dbReference type="InterPro" id="IPR000618">
    <property type="entry name" value="Insect_cuticle"/>
</dbReference>
<reference evidence="1" key="1">
    <citation type="submission" date="2022-08" db="UniProtKB">
        <authorList>
            <consortium name="EnsemblMetazoa"/>
        </authorList>
    </citation>
    <scope>IDENTIFICATION</scope>
    <source>
        <strain evidence="1">Israel</strain>
    </source>
</reference>
<dbReference type="EMBL" id="AJVK01061242">
    <property type="status" value="NOT_ANNOTATED_CDS"/>
    <property type="molecule type" value="Genomic_DNA"/>
</dbReference>
<accession>A0A1B0DHK3</accession>